<feature type="transmembrane region" description="Helical" evidence="1">
    <location>
        <begin position="123"/>
        <end position="143"/>
    </location>
</feature>
<keyword evidence="1" id="KW-1133">Transmembrane helix</keyword>
<dbReference type="EMBL" id="JAGIYZ010000002">
    <property type="protein sequence ID" value="MBP0462959.1"/>
    <property type="molecule type" value="Genomic_DNA"/>
</dbReference>
<gene>
    <name evidence="2" type="ORF">J5Y09_03470</name>
</gene>
<feature type="transmembrane region" description="Helical" evidence="1">
    <location>
        <begin position="248"/>
        <end position="267"/>
    </location>
</feature>
<protein>
    <submittedName>
        <fullName evidence="2">Uncharacterized protein</fullName>
    </submittedName>
</protein>
<comment type="caution">
    <text evidence="2">The sequence shown here is derived from an EMBL/GenBank/DDBJ whole genome shotgun (WGS) entry which is preliminary data.</text>
</comment>
<feature type="transmembrane region" description="Helical" evidence="1">
    <location>
        <begin position="35"/>
        <end position="54"/>
    </location>
</feature>
<feature type="transmembrane region" description="Helical" evidence="1">
    <location>
        <begin position="155"/>
        <end position="175"/>
    </location>
</feature>
<evidence type="ECO:0000256" key="1">
    <source>
        <dbReference type="SAM" id="Phobius"/>
    </source>
</evidence>
<organism evidence="2 3">
    <name type="scientific">Roseomonas nitratireducens</name>
    <dbReference type="NCBI Taxonomy" id="2820810"/>
    <lineage>
        <taxon>Bacteria</taxon>
        <taxon>Pseudomonadati</taxon>
        <taxon>Pseudomonadota</taxon>
        <taxon>Alphaproteobacteria</taxon>
        <taxon>Acetobacterales</taxon>
        <taxon>Roseomonadaceae</taxon>
        <taxon>Roseomonas</taxon>
    </lineage>
</organism>
<keyword evidence="1" id="KW-0812">Transmembrane</keyword>
<feature type="transmembrane region" description="Helical" evidence="1">
    <location>
        <begin position="91"/>
        <end position="111"/>
    </location>
</feature>
<proteinExistence type="predicted"/>
<feature type="transmembrane region" description="Helical" evidence="1">
    <location>
        <begin position="187"/>
        <end position="204"/>
    </location>
</feature>
<name>A0ABS4AP03_9PROT</name>
<feature type="transmembrane region" description="Helical" evidence="1">
    <location>
        <begin position="61"/>
        <end position="85"/>
    </location>
</feature>
<accession>A0ABS4AP03</accession>
<sequence>MVLGTGQVLFFFSETVFFAHWRPLEDSIGSRLVTWLTYSVLGYLVLAAVAAARLRNGRELVLAGALFGWLAEGGIAGTLFGYPSMPFPYTIVWPALAWHMPVSLLAGWWAIGLALRAPRAWAALGWSVALGVFWGVWAFSWRFNDPPLAMPHPAFVQHALVTTGGLLLGHVCVWLGRPASFRPRRGSVVLAGLAVAAVFFGVVVPRVPAAPLLLAALLGLVWLLLRRAGAPDGPAPVLLALAAPPRPWNLAMLVALPLTAAGVFHGIEGLGHDLPTHPLIVILSMAGGSVAFLAVAARGAFTRRGRAVQ</sequence>
<keyword evidence="3" id="KW-1185">Reference proteome</keyword>
<keyword evidence="1" id="KW-0472">Membrane</keyword>
<evidence type="ECO:0000313" key="2">
    <source>
        <dbReference type="EMBL" id="MBP0462959.1"/>
    </source>
</evidence>
<reference evidence="2 3" key="1">
    <citation type="submission" date="2021-03" db="EMBL/GenBank/DDBJ databases">
        <authorList>
            <person name="So Y."/>
        </authorList>
    </citation>
    <scope>NUCLEOTIDE SEQUENCE [LARGE SCALE GENOMIC DNA]</scope>
    <source>
        <strain evidence="2 3">PWR1</strain>
    </source>
</reference>
<feature type="transmembrane region" description="Helical" evidence="1">
    <location>
        <begin position="210"/>
        <end position="228"/>
    </location>
</feature>
<dbReference type="RefSeq" id="WP_209350344.1">
    <property type="nucleotide sequence ID" value="NZ_JAGIYZ010000002.1"/>
</dbReference>
<feature type="transmembrane region" description="Helical" evidence="1">
    <location>
        <begin position="279"/>
        <end position="301"/>
    </location>
</feature>
<dbReference type="Proteomes" id="UP000680815">
    <property type="component" value="Unassembled WGS sequence"/>
</dbReference>
<evidence type="ECO:0000313" key="3">
    <source>
        <dbReference type="Proteomes" id="UP000680815"/>
    </source>
</evidence>